<proteinExistence type="predicted"/>
<evidence type="ECO:0000313" key="2">
    <source>
        <dbReference type="EMBL" id="PKU60949.1"/>
    </source>
</evidence>
<feature type="compositionally biased region" description="Pro residues" evidence="1">
    <location>
        <begin position="93"/>
        <end position="103"/>
    </location>
</feature>
<protein>
    <submittedName>
        <fullName evidence="2">Uncharacterized protein</fullName>
    </submittedName>
</protein>
<sequence>MSLKVVYDWKPVRCEGCGSLCHSFSLCPKNPAPKPSIPQKLVFRGRSTSRNPNSRTVSSSRPKVVSIPPHTVVAQSTDIPSSSKPSPTVLAQPHPPSSEPPPTQIFVQRSSSKLPTSLAQEDNILIPNLNLPQADSFSANSIPSKNILLPSQVLLVNSFQSLPVENSVNAEDDPTEEVSFDEDLSSSSKTTDVIPNKGKSKSTSKANSPPKKAKSKSAKKAKPH</sequence>
<accession>A0A2I0VC11</accession>
<gene>
    <name evidence="2" type="ORF">MA16_Dca027742</name>
</gene>
<feature type="region of interest" description="Disordered" evidence="1">
    <location>
        <begin position="44"/>
        <end position="103"/>
    </location>
</feature>
<feature type="region of interest" description="Disordered" evidence="1">
    <location>
        <begin position="166"/>
        <end position="224"/>
    </location>
</feature>
<feature type="compositionally biased region" description="Polar residues" evidence="1">
    <location>
        <begin position="73"/>
        <end position="86"/>
    </location>
</feature>
<feature type="compositionally biased region" description="Basic residues" evidence="1">
    <location>
        <begin position="211"/>
        <end position="224"/>
    </location>
</feature>
<evidence type="ECO:0000313" key="3">
    <source>
        <dbReference type="Proteomes" id="UP000233837"/>
    </source>
</evidence>
<feature type="compositionally biased region" description="Low complexity" evidence="1">
    <location>
        <begin position="201"/>
        <end position="210"/>
    </location>
</feature>
<dbReference type="AlphaFoldDB" id="A0A2I0VC11"/>
<evidence type="ECO:0000256" key="1">
    <source>
        <dbReference type="SAM" id="MobiDB-lite"/>
    </source>
</evidence>
<organism evidence="2 3">
    <name type="scientific">Dendrobium catenatum</name>
    <dbReference type="NCBI Taxonomy" id="906689"/>
    <lineage>
        <taxon>Eukaryota</taxon>
        <taxon>Viridiplantae</taxon>
        <taxon>Streptophyta</taxon>
        <taxon>Embryophyta</taxon>
        <taxon>Tracheophyta</taxon>
        <taxon>Spermatophyta</taxon>
        <taxon>Magnoliopsida</taxon>
        <taxon>Liliopsida</taxon>
        <taxon>Asparagales</taxon>
        <taxon>Orchidaceae</taxon>
        <taxon>Epidendroideae</taxon>
        <taxon>Malaxideae</taxon>
        <taxon>Dendrobiinae</taxon>
        <taxon>Dendrobium</taxon>
    </lineage>
</organism>
<dbReference type="EMBL" id="KZ504887">
    <property type="protein sequence ID" value="PKU60949.1"/>
    <property type="molecule type" value="Genomic_DNA"/>
</dbReference>
<feature type="compositionally biased region" description="Acidic residues" evidence="1">
    <location>
        <begin position="170"/>
        <end position="184"/>
    </location>
</feature>
<keyword evidence="3" id="KW-1185">Reference proteome</keyword>
<reference evidence="2 3" key="2">
    <citation type="journal article" date="2017" name="Nature">
        <title>The Apostasia genome and the evolution of orchids.</title>
        <authorList>
            <person name="Zhang G.Q."/>
            <person name="Liu K.W."/>
            <person name="Li Z."/>
            <person name="Lohaus R."/>
            <person name="Hsiao Y.Y."/>
            <person name="Niu S.C."/>
            <person name="Wang J.Y."/>
            <person name="Lin Y.C."/>
            <person name="Xu Q."/>
            <person name="Chen L.J."/>
            <person name="Yoshida K."/>
            <person name="Fujiwara S."/>
            <person name="Wang Z.W."/>
            <person name="Zhang Y.Q."/>
            <person name="Mitsuda N."/>
            <person name="Wang M."/>
            <person name="Liu G.H."/>
            <person name="Pecoraro L."/>
            <person name="Huang H.X."/>
            <person name="Xiao X.J."/>
            <person name="Lin M."/>
            <person name="Wu X.Y."/>
            <person name="Wu W.L."/>
            <person name="Chen Y.Y."/>
            <person name="Chang S.B."/>
            <person name="Sakamoto S."/>
            <person name="Ohme-Takagi M."/>
            <person name="Yagi M."/>
            <person name="Zeng S.J."/>
            <person name="Shen C.Y."/>
            <person name="Yeh C.M."/>
            <person name="Luo Y.B."/>
            <person name="Tsai W.C."/>
            <person name="Van de Peer Y."/>
            <person name="Liu Z.J."/>
        </authorList>
    </citation>
    <scope>NUCLEOTIDE SEQUENCE [LARGE SCALE GENOMIC DNA]</scope>
    <source>
        <tissue evidence="2">The whole plant</tissue>
    </source>
</reference>
<name>A0A2I0VC11_9ASPA</name>
<feature type="compositionally biased region" description="Polar residues" evidence="1">
    <location>
        <begin position="46"/>
        <end position="61"/>
    </location>
</feature>
<dbReference type="Proteomes" id="UP000233837">
    <property type="component" value="Unassembled WGS sequence"/>
</dbReference>
<reference evidence="2 3" key="1">
    <citation type="journal article" date="2016" name="Sci. Rep.">
        <title>The Dendrobium catenatum Lindl. genome sequence provides insights into polysaccharide synthase, floral development and adaptive evolution.</title>
        <authorList>
            <person name="Zhang G.Q."/>
            <person name="Xu Q."/>
            <person name="Bian C."/>
            <person name="Tsai W.C."/>
            <person name="Yeh C.M."/>
            <person name="Liu K.W."/>
            <person name="Yoshida K."/>
            <person name="Zhang L.S."/>
            <person name="Chang S.B."/>
            <person name="Chen F."/>
            <person name="Shi Y."/>
            <person name="Su Y.Y."/>
            <person name="Zhang Y.Q."/>
            <person name="Chen L.J."/>
            <person name="Yin Y."/>
            <person name="Lin M."/>
            <person name="Huang H."/>
            <person name="Deng H."/>
            <person name="Wang Z.W."/>
            <person name="Zhu S.L."/>
            <person name="Zhao X."/>
            <person name="Deng C."/>
            <person name="Niu S.C."/>
            <person name="Huang J."/>
            <person name="Wang M."/>
            <person name="Liu G.H."/>
            <person name="Yang H.J."/>
            <person name="Xiao X.J."/>
            <person name="Hsiao Y.Y."/>
            <person name="Wu W.L."/>
            <person name="Chen Y.Y."/>
            <person name="Mitsuda N."/>
            <person name="Ohme-Takagi M."/>
            <person name="Luo Y.B."/>
            <person name="Van de Peer Y."/>
            <person name="Liu Z.J."/>
        </authorList>
    </citation>
    <scope>NUCLEOTIDE SEQUENCE [LARGE SCALE GENOMIC DNA]</scope>
    <source>
        <tissue evidence="2">The whole plant</tissue>
    </source>
</reference>